<feature type="compositionally biased region" description="Basic and acidic residues" evidence="1">
    <location>
        <begin position="751"/>
        <end position="764"/>
    </location>
</feature>
<feature type="region of interest" description="Disordered" evidence="1">
    <location>
        <begin position="1992"/>
        <end position="2201"/>
    </location>
</feature>
<feature type="region of interest" description="Disordered" evidence="1">
    <location>
        <begin position="1306"/>
        <end position="1345"/>
    </location>
</feature>
<feature type="region of interest" description="Disordered" evidence="1">
    <location>
        <begin position="663"/>
        <end position="690"/>
    </location>
</feature>
<dbReference type="InterPro" id="IPR014002">
    <property type="entry name" value="Agenet_dom_plant"/>
</dbReference>
<feature type="compositionally biased region" description="Polar residues" evidence="1">
    <location>
        <begin position="767"/>
        <end position="778"/>
    </location>
</feature>
<feature type="compositionally biased region" description="Basic and acidic residues" evidence="1">
    <location>
        <begin position="1870"/>
        <end position="1880"/>
    </location>
</feature>
<dbReference type="InterPro" id="IPR008395">
    <property type="entry name" value="Agenet-like_dom"/>
</dbReference>
<reference evidence="3 4" key="1">
    <citation type="journal article" date="2021" name="Commun. Biol.">
        <title>The genome of Shorea leprosula (Dipterocarpaceae) highlights the ecological relevance of drought in aseasonal tropical rainforests.</title>
        <authorList>
            <person name="Ng K.K.S."/>
            <person name="Kobayashi M.J."/>
            <person name="Fawcett J.A."/>
            <person name="Hatakeyama M."/>
            <person name="Paape T."/>
            <person name="Ng C.H."/>
            <person name="Ang C.C."/>
            <person name="Tnah L.H."/>
            <person name="Lee C.T."/>
            <person name="Nishiyama T."/>
            <person name="Sese J."/>
            <person name="O'Brien M.J."/>
            <person name="Copetti D."/>
            <person name="Mohd Noor M.I."/>
            <person name="Ong R.C."/>
            <person name="Putra M."/>
            <person name="Sireger I.Z."/>
            <person name="Indrioko S."/>
            <person name="Kosugi Y."/>
            <person name="Izuno A."/>
            <person name="Isagi Y."/>
            <person name="Lee S.L."/>
            <person name="Shimizu K.K."/>
        </authorList>
    </citation>
    <scope>NUCLEOTIDE SEQUENCE [LARGE SCALE GENOMIC DNA]</scope>
    <source>
        <strain evidence="3">214</strain>
    </source>
</reference>
<feature type="region of interest" description="Disordered" evidence="1">
    <location>
        <begin position="1262"/>
        <end position="1283"/>
    </location>
</feature>
<dbReference type="InterPro" id="IPR055274">
    <property type="entry name" value="SWO1"/>
</dbReference>
<comment type="caution">
    <text evidence="3">The sequence shown here is derived from an EMBL/GenBank/DDBJ whole genome shotgun (WGS) entry which is preliminary data.</text>
</comment>
<evidence type="ECO:0000313" key="3">
    <source>
        <dbReference type="EMBL" id="GKU95569.1"/>
    </source>
</evidence>
<feature type="region of interest" description="Disordered" evidence="1">
    <location>
        <begin position="142"/>
        <end position="164"/>
    </location>
</feature>
<protein>
    <recommendedName>
        <fullName evidence="2">Agenet domain-containing protein</fullName>
    </recommendedName>
</protein>
<feature type="compositionally biased region" description="Basic and acidic residues" evidence="1">
    <location>
        <begin position="144"/>
        <end position="158"/>
    </location>
</feature>
<feature type="domain" description="Agenet" evidence="2">
    <location>
        <begin position="1795"/>
        <end position="1853"/>
    </location>
</feature>
<gene>
    <name evidence="3" type="ORF">SLEP1_g8910</name>
</gene>
<feature type="compositionally biased region" description="Basic and acidic residues" evidence="1">
    <location>
        <begin position="2057"/>
        <end position="2078"/>
    </location>
</feature>
<evidence type="ECO:0000256" key="1">
    <source>
        <dbReference type="SAM" id="MobiDB-lite"/>
    </source>
</evidence>
<dbReference type="SMART" id="SM00743">
    <property type="entry name" value="Agenet"/>
    <property type="match status" value="2"/>
</dbReference>
<feature type="compositionally biased region" description="Low complexity" evidence="1">
    <location>
        <begin position="2097"/>
        <end position="2116"/>
    </location>
</feature>
<feature type="compositionally biased region" description="Basic and acidic residues" evidence="1">
    <location>
        <begin position="672"/>
        <end position="681"/>
    </location>
</feature>
<proteinExistence type="predicted"/>
<keyword evidence="4" id="KW-1185">Reference proteome</keyword>
<feature type="region of interest" description="Disordered" evidence="1">
    <location>
        <begin position="1610"/>
        <end position="1667"/>
    </location>
</feature>
<feature type="domain" description="Agenet" evidence="2">
    <location>
        <begin position="1704"/>
        <end position="1768"/>
    </location>
</feature>
<feature type="compositionally biased region" description="Basic residues" evidence="1">
    <location>
        <begin position="2189"/>
        <end position="2201"/>
    </location>
</feature>
<feature type="region of interest" description="Disordered" evidence="1">
    <location>
        <begin position="1867"/>
        <end position="1905"/>
    </location>
</feature>
<dbReference type="PANTHER" id="PTHR48429:SF1">
    <property type="entry name" value="AGENET DOMAIN-CONTAINING PROTEIN"/>
    <property type="match status" value="1"/>
</dbReference>
<feature type="compositionally biased region" description="Basic and acidic residues" evidence="1">
    <location>
        <begin position="1614"/>
        <end position="1644"/>
    </location>
</feature>
<feature type="compositionally biased region" description="Basic and acidic residues" evidence="1">
    <location>
        <begin position="779"/>
        <end position="789"/>
    </location>
</feature>
<feature type="region of interest" description="Disordered" evidence="1">
    <location>
        <begin position="751"/>
        <end position="818"/>
    </location>
</feature>
<accession>A0AAV5IB66</accession>
<evidence type="ECO:0000313" key="4">
    <source>
        <dbReference type="Proteomes" id="UP001054252"/>
    </source>
</evidence>
<feature type="compositionally biased region" description="Polar residues" evidence="1">
    <location>
        <begin position="1334"/>
        <end position="1345"/>
    </location>
</feature>
<evidence type="ECO:0000259" key="2">
    <source>
        <dbReference type="SMART" id="SM00743"/>
    </source>
</evidence>
<feature type="compositionally biased region" description="Basic and acidic residues" evidence="1">
    <location>
        <begin position="942"/>
        <end position="956"/>
    </location>
</feature>
<organism evidence="3 4">
    <name type="scientific">Rubroshorea leprosula</name>
    <dbReference type="NCBI Taxonomy" id="152421"/>
    <lineage>
        <taxon>Eukaryota</taxon>
        <taxon>Viridiplantae</taxon>
        <taxon>Streptophyta</taxon>
        <taxon>Embryophyta</taxon>
        <taxon>Tracheophyta</taxon>
        <taxon>Spermatophyta</taxon>
        <taxon>Magnoliopsida</taxon>
        <taxon>eudicotyledons</taxon>
        <taxon>Gunneridae</taxon>
        <taxon>Pentapetalae</taxon>
        <taxon>rosids</taxon>
        <taxon>malvids</taxon>
        <taxon>Malvales</taxon>
        <taxon>Dipterocarpaceae</taxon>
        <taxon>Rubroshorea</taxon>
    </lineage>
</organism>
<dbReference type="CDD" id="cd20405">
    <property type="entry name" value="Tudor_Agenet_AtDUF_rpt1_3"/>
    <property type="match status" value="1"/>
</dbReference>
<feature type="compositionally biased region" description="Polar residues" evidence="1">
    <location>
        <begin position="1645"/>
        <end position="1654"/>
    </location>
</feature>
<feature type="compositionally biased region" description="Polar residues" evidence="1">
    <location>
        <begin position="907"/>
        <end position="935"/>
    </location>
</feature>
<feature type="compositionally biased region" description="Basic and acidic residues" evidence="1">
    <location>
        <begin position="1887"/>
        <end position="1897"/>
    </location>
</feature>
<feature type="compositionally biased region" description="Polar residues" evidence="1">
    <location>
        <begin position="2162"/>
        <end position="2178"/>
    </location>
</feature>
<dbReference type="EMBL" id="BPVZ01000009">
    <property type="protein sequence ID" value="GKU95569.1"/>
    <property type="molecule type" value="Genomic_DNA"/>
</dbReference>
<dbReference type="Pfam" id="PF05641">
    <property type="entry name" value="Agenet"/>
    <property type="match status" value="1"/>
</dbReference>
<name>A0AAV5IB66_9ROSI</name>
<feature type="region of interest" description="Disordered" evidence="1">
    <location>
        <begin position="899"/>
        <end position="1006"/>
    </location>
</feature>
<sequence>MDYDDNDFQSQNLQLAGEGSNKFPPVLRPYALSKFDFEDGLHGHLRFDSLVETEVFLGIESNEDNQWIEDFSRASSEIGFNTSAAESCSIPRRNNVWSEATSSESVEMLLKSVGQDDIIPSQTVTRESDASDELGCMIKQMEPSLKHEHSSSPSKVEDVTGLNPTLPAEIPEASSGLKDDVGAWKPQIEAASKAEAGNSVDGGLNGPSTGSENANTAVTEVSEPVAGEHFAIHQKEVSTFADESLDISRKEESFASSQVVTTVSPMKNASVVFDNQDGMCLKNDVGDKGTDSLEKDFKRGENFQEGQGIQIDHQNLDEHLVSIDTSHIDNSSASEMEFKEDGHMIKTNAIVDPSTTVVKEDSDLQMVEGCSKAVLLGIPAQVSQSDDLLLSKNSVIGDHSAGDLQDAAPIPFVDYTGLKGQDGEISKNNIGISTSRESKIDSMVQITCNQSGVPETEQLLESSGQLDKKCLTGKSEECFLSLDDDRVSKGYGDGKNYEGDVSRLNVVCSSVTLTMTQTSTTFESSHDTSGSCGEESTKISEENTVSINTNAYSCDQRTFVHAKQCIELPIDHSNTECGDSGSLVIDKKVCSTSLVGCNIGNTSLSKLQSNVVSGNDSDGVPLPSAKGGLTDAVDKQEVQVSLMPMVLPRADEEEVSLNPTISVKGSLSNLKSPEERTESHPIPESGEAAPCDAGNEFTCKEVDKSLSVVDVSSSVSQTDLQVVLHPAVTQECSKEMEISTNFSVSTVSEIGRGEGKVVSEKQEEGNNEGNHGSASSKVTDSELKLRNEEILDNQVPSSNDTGQDGGKDNEVVSISGDKGSSQIAIASTDMEAGCSSPIVIRTSEPSQSEAEKERVKGSTDQNGLASKVVNGISMDPKGNANDTSAGDRSFTFEVPPLVELSGKETGKNWQPFPSTHSVKQSVGRSPSTSSISQVDIKTAQDASHENLKASGKEIVRRGRGSKSSSERKTRRTSSKSTGKETAKKATPVKETTPSRQSERRDRTGNASLISSGICQLSHSNEISHYGHIEGSNIKPFGVLSSSVSSLPDLNTAASSSALFHQPFTDLQQVQLRAQIFVYGALIQGIAPDEACMMSAFGGPDGGKSLWEKNWRACMGRLHGQKSHPINQETPSQSQLGAKTDQSIKQNSLQNKVTSSTASRATSKSTLTATLNPVIPLSSPLWSVSTPSCEAVQSTGVPRGAVMDYQPMLSSLHPHQTPPIRNFVNAPWVSQSPFRAPWVPQATAFDTSARFSVLPITEPVNLTPARESSGPHSSGAKQVSPVPVVQSGSPANVLAGAPLLDTKKAIVAPGQQSAEPKSRKRKKIPVPEEPGQVMLKSQSQTATHSVPVSTSSICEAVAITIPKTIASKSSTENVIMPVSPTITPVHLQKIDRDAGQKATLSEETHGKLKESQLQAVNAAALASAAIDHSQEIWNELNKHKNSGFAVDIETKLTSAAIAIAAAAAVAKAAAAAANVASNAALQAKLMADEALVSIGSRNSVQSNAISSGSVKNLGQATSASIMNAEDATNGSNSIIVAAKEAARRKVEAASAASKHAENMAAVVKAAELAAEAVSQSGTIVAMGEPFSLSELVEAGPDGYWRVQKVSSAKVMKSNDVNREQLGRAGHEGRGVSGAHSKEVSLEKETQSANHGSSAISGKDKRQKGRRAMDLAKTMGAVPETENSLRSSSITTQTEYEKEVETLKEMNIGEGSVVEVLRVGGGSKVAWFLATVLSLSDGKACVRYHELQSEDDGDKLKEWVELKGEGENAPRIRVARPITAMPFEGTRKRRRAAMGDYNWAIGDQVDAWMQDSWREGVITEKNKKDETSLTVNFPVQGETSVVKGWHLRPSQIWKDGNWVGWSSSVDNNFSTHEGDSPQEKKQRLGSPHVEARGKDKVSKGTEVIESGKPDDTRLLDLAASDRIFNIGKNTRDDSKTDSLRMVRTGLQKEGSRVIFGIPKPGKKRKFMEVSKHYVSDQSKKDIETNDSVKFAKYLMPQGSGPRAAKINPKSDPKEKQMAVSNPKVLKSGKPPSISSRTISKKDNFSNASISETDEDDATDVSKSKDSASHDDNASGKHNMMEFRSFSSSEGAAEGPILFSSAGVSSDASASKKTSTSNAKAERMSKGKLAPAAGKSAKIDEDKASNGNSTKPTSEVVEPRRSNRRIQPTSRLLEGLQSSLIISKIPSVSHDKGHRTQSRNAKRE</sequence>
<dbReference type="Proteomes" id="UP001054252">
    <property type="component" value="Unassembled WGS sequence"/>
</dbReference>
<dbReference type="PANTHER" id="PTHR48429">
    <property type="entry name" value="AGENET DOMAIN-CONTAINING PROTEIN"/>
    <property type="match status" value="1"/>
</dbReference>
<feature type="region of interest" description="Disordered" evidence="1">
    <location>
        <begin position="839"/>
        <end position="863"/>
    </location>
</feature>